<name>A0A2N0VFV3_9BACT</name>
<dbReference type="AlphaFoldDB" id="A0A2N0VFV3"/>
<dbReference type="EMBL" id="PISP01000003">
    <property type="protein sequence ID" value="PKD43028.1"/>
    <property type="molecule type" value="Genomic_DNA"/>
</dbReference>
<organism evidence="1 2">
    <name type="scientific">Rhodohalobacter barkolensis</name>
    <dbReference type="NCBI Taxonomy" id="2053187"/>
    <lineage>
        <taxon>Bacteria</taxon>
        <taxon>Pseudomonadati</taxon>
        <taxon>Balneolota</taxon>
        <taxon>Balneolia</taxon>
        <taxon>Balneolales</taxon>
        <taxon>Balneolaceae</taxon>
        <taxon>Rhodohalobacter</taxon>
    </lineage>
</organism>
<gene>
    <name evidence="1" type="ORF">CWD77_10345</name>
</gene>
<proteinExistence type="predicted"/>
<protein>
    <submittedName>
        <fullName evidence="1">Uncharacterized protein</fullName>
    </submittedName>
</protein>
<dbReference type="Proteomes" id="UP000233398">
    <property type="component" value="Unassembled WGS sequence"/>
</dbReference>
<reference evidence="1 2" key="1">
    <citation type="submission" date="2017-11" db="EMBL/GenBank/DDBJ databases">
        <title>Rhodohalobacter 15182 sp. nov., isolated from a salt lake.</title>
        <authorList>
            <person name="Han S."/>
        </authorList>
    </citation>
    <scope>NUCLEOTIDE SEQUENCE [LARGE SCALE GENOMIC DNA]</scope>
    <source>
        <strain evidence="1 2">15182</strain>
    </source>
</reference>
<evidence type="ECO:0000313" key="2">
    <source>
        <dbReference type="Proteomes" id="UP000233398"/>
    </source>
</evidence>
<dbReference type="RefSeq" id="WP_133120217.1">
    <property type="nucleotide sequence ID" value="NZ_PISP01000003.1"/>
</dbReference>
<dbReference type="OrthoDB" id="1524282at2"/>
<evidence type="ECO:0000313" key="1">
    <source>
        <dbReference type="EMBL" id="PKD43028.1"/>
    </source>
</evidence>
<sequence length="185" mass="20697">MKNRFSHIVRTSIVTFLMAGMLAHLLVPFTSHAQKTAFTQWLNHNVAANGDEAENELRSAIRKLPEQTSDFRVLVEQASQLVANNRDEFRLNVAFPVSTGDHVTSWLVSQWNVFQQHQTGTDALLPETSAPVQKWLNTNNLSKTILGITDKFDTYNRGFDKAILSPALIRNLIEPLTSGISINAP</sequence>
<comment type="caution">
    <text evidence="1">The sequence shown here is derived from an EMBL/GenBank/DDBJ whole genome shotgun (WGS) entry which is preliminary data.</text>
</comment>
<keyword evidence="2" id="KW-1185">Reference proteome</keyword>
<accession>A0A2N0VFV3</accession>